<protein>
    <submittedName>
        <fullName evidence="2">Transposase</fullName>
    </submittedName>
</protein>
<accession>A0A077PRJ6</accession>
<reference evidence="2" key="1">
    <citation type="submission" date="2013-07" db="EMBL/GenBank/DDBJ databases">
        <title>Sub-species coevolution in mutualistic symbiosis.</title>
        <authorList>
            <person name="Murfin K."/>
            <person name="Klassen J."/>
            <person name="Lee M."/>
            <person name="Forst S."/>
            <person name="Stock P."/>
            <person name="Goodrich-Blair H."/>
        </authorList>
    </citation>
    <scope>NUCLEOTIDE SEQUENCE [LARGE SCALE GENOMIC DNA]</scope>
    <source>
        <strain evidence="2">Kraussei Becker Underwood</strain>
    </source>
</reference>
<dbReference type="InterPro" id="IPR048020">
    <property type="entry name" value="Transpos_IS3"/>
</dbReference>
<dbReference type="InterPro" id="IPR036397">
    <property type="entry name" value="RNaseH_sf"/>
</dbReference>
<dbReference type="GO" id="GO:0003676">
    <property type="term" value="F:nucleic acid binding"/>
    <property type="evidence" value="ECO:0007669"/>
    <property type="project" value="InterPro"/>
</dbReference>
<dbReference type="Proteomes" id="UP000028493">
    <property type="component" value="Unassembled WGS sequence"/>
</dbReference>
<gene>
    <name evidence="2" type="ORF">XBKB1_1760003</name>
</gene>
<evidence type="ECO:0000313" key="2">
    <source>
        <dbReference type="EMBL" id="CDH23391.1"/>
    </source>
</evidence>
<proteinExistence type="predicted"/>
<dbReference type="GO" id="GO:0015074">
    <property type="term" value="P:DNA integration"/>
    <property type="evidence" value="ECO:0007669"/>
    <property type="project" value="InterPro"/>
</dbReference>
<organism evidence="2">
    <name type="scientific">Xenorhabdus bovienii str. kraussei Becker Underwood</name>
    <dbReference type="NCBI Taxonomy" id="1398204"/>
    <lineage>
        <taxon>Bacteria</taxon>
        <taxon>Pseudomonadati</taxon>
        <taxon>Pseudomonadota</taxon>
        <taxon>Gammaproteobacteria</taxon>
        <taxon>Enterobacterales</taxon>
        <taxon>Morganellaceae</taxon>
        <taxon>Xenorhabdus</taxon>
    </lineage>
</organism>
<sequence length="344" mass="39973">MTRVVDRQLIRDAVCKAVEAGARLTVALNELPLSLRTWRRWQKSPEDRRTWAVRPVPANRLTPEEERQILAVCHQPEYASLPPSQIVPRLADNGVYMACESTFYRVLRRHGEVHHRGRKRTAHKKGKVTTWAATAPNQLWVWDITWLPSTVKGRWFYLYMIMDIFSQKIGGCEVHEAESGESAAELVQRTVWQEKCWRDPLILHADNGAAMKSQTLQVKLQELAITPSHSCPRVSNDNAYAESLFRTLKYVPAWPEGGFSDLTQARVWGNNFTDWYNEKPHHSGINYVTPGQRHRGEDKVILKQRDAVYRQAKFTHPERWSRNTRNWQWIETVTLNPEREECVA</sequence>
<dbReference type="EMBL" id="CBSZ010000086">
    <property type="protein sequence ID" value="CDH23391.1"/>
    <property type="molecule type" value="Genomic_DNA"/>
</dbReference>
<name>A0A077PRJ6_XENBV</name>
<comment type="caution">
    <text evidence="2">The sequence shown here is derived from an EMBL/GenBank/DDBJ whole genome shotgun (WGS) entry which is preliminary data.</text>
</comment>
<dbReference type="InterPro" id="IPR001584">
    <property type="entry name" value="Integrase_cat-core"/>
</dbReference>
<dbReference type="PANTHER" id="PTHR46889:SF4">
    <property type="entry name" value="TRANSPOSASE INSO FOR INSERTION SEQUENCE ELEMENT IS911B-RELATED"/>
    <property type="match status" value="1"/>
</dbReference>
<dbReference type="SUPFAM" id="SSF53098">
    <property type="entry name" value="Ribonuclease H-like"/>
    <property type="match status" value="1"/>
</dbReference>
<dbReference type="NCBIfam" id="NF033516">
    <property type="entry name" value="transpos_IS3"/>
    <property type="match status" value="1"/>
</dbReference>
<dbReference type="Gene3D" id="3.30.420.10">
    <property type="entry name" value="Ribonuclease H-like superfamily/Ribonuclease H"/>
    <property type="match status" value="1"/>
</dbReference>
<evidence type="ECO:0000259" key="1">
    <source>
        <dbReference type="PROSITE" id="PS50994"/>
    </source>
</evidence>
<feature type="domain" description="Integrase catalytic" evidence="1">
    <location>
        <begin position="132"/>
        <end position="298"/>
    </location>
</feature>
<dbReference type="PANTHER" id="PTHR46889">
    <property type="entry name" value="TRANSPOSASE INSF FOR INSERTION SEQUENCE IS3B-RELATED"/>
    <property type="match status" value="1"/>
</dbReference>
<dbReference type="AlphaFoldDB" id="A0A077PRJ6"/>
<dbReference type="HOGENOM" id="CLU_043663_1_0_6"/>
<dbReference type="InterPro" id="IPR050900">
    <property type="entry name" value="Transposase_IS3/IS150/IS904"/>
</dbReference>
<dbReference type="PROSITE" id="PS50994">
    <property type="entry name" value="INTEGRASE"/>
    <property type="match status" value="1"/>
</dbReference>
<dbReference type="Pfam" id="PF00665">
    <property type="entry name" value="rve"/>
    <property type="match status" value="1"/>
</dbReference>
<dbReference type="InterPro" id="IPR012337">
    <property type="entry name" value="RNaseH-like_sf"/>
</dbReference>